<dbReference type="InterPro" id="IPR029016">
    <property type="entry name" value="GAF-like_dom_sf"/>
</dbReference>
<keyword evidence="2" id="KW-1185">Reference proteome</keyword>
<dbReference type="Pfam" id="PF04340">
    <property type="entry name" value="DUF484"/>
    <property type="match status" value="1"/>
</dbReference>
<protein>
    <submittedName>
        <fullName evidence="1">DUF484 domain-containing protein</fullName>
    </submittedName>
</protein>
<dbReference type="AlphaFoldDB" id="A0A318D924"/>
<dbReference type="RefSeq" id="WP_110200020.1">
    <property type="nucleotide sequence ID" value="NZ_QICH01000001.1"/>
</dbReference>
<gene>
    <name evidence="1" type="ORF">DL796_03525</name>
</gene>
<dbReference type="EMBL" id="QICH01000001">
    <property type="protein sequence ID" value="PXF64218.1"/>
    <property type="molecule type" value="Genomic_DNA"/>
</dbReference>
<proteinExistence type="predicted"/>
<evidence type="ECO:0000313" key="2">
    <source>
        <dbReference type="Proteomes" id="UP000247689"/>
    </source>
</evidence>
<dbReference type="PANTHER" id="PTHR38765">
    <property type="entry name" value="DUF484 DOMAIN-CONTAINING PROTEIN"/>
    <property type="match status" value="1"/>
</dbReference>
<dbReference type="Proteomes" id="UP000247689">
    <property type="component" value="Unassembled WGS sequence"/>
</dbReference>
<dbReference type="OrthoDB" id="8525200at2"/>
<organism evidence="1 2">
    <name type="scientific">Kangiella spongicola</name>
    <dbReference type="NCBI Taxonomy" id="796379"/>
    <lineage>
        <taxon>Bacteria</taxon>
        <taxon>Pseudomonadati</taxon>
        <taxon>Pseudomonadota</taxon>
        <taxon>Gammaproteobacteria</taxon>
        <taxon>Kangiellales</taxon>
        <taxon>Kangiellaceae</taxon>
        <taxon>Kangiella</taxon>
    </lineage>
</organism>
<dbReference type="PANTHER" id="PTHR38765:SF1">
    <property type="entry name" value="DUF484 DOMAIN-CONTAINING PROTEIN"/>
    <property type="match status" value="1"/>
</dbReference>
<reference evidence="1 2" key="1">
    <citation type="submission" date="2018-05" db="EMBL/GenBank/DDBJ databases">
        <title>Kangiella spongicola genome sequence.</title>
        <authorList>
            <person name="Maclea K.S."/>
            <person name="Goen A.E."/>
            <person name="Kelley C."/>
            <person name="Underriner A."/>
            <person name="Silverwood T."/>
            <person name="Trachtenberg A.M."/>
        </authorList>
    </citation>
    <scope>NUCLEOTIDE SEQUENCE [LARGE SCALE GENOMIC DNA]</scope>
    <source>
        <strain evidence="1 2">ATCC BAA-2076</strain>
    </source>
</reference>
<dbReference type="InterPro" id="IPR007435">
    <property type="entry name" value="DUF484"/>
</dbReference>
<evidence type="ECO:0000313" key="1">
    <source>
        <dbReference type="EMBL" id="PXF64218.1"/>
    </source>
</evidence>
<comment type="caution">
    <text evidence="1">The sequence shown here is derived from an EMBL/GenBank/DDBJ whole genome shotgun (WGS) entry which is preliminary data.</text>
</comment>
<name>A0A318D924_9GAMM</name>
<accession>A0A318D924</accession>
<sequence>MSRAAEDLVRVEGKIASYLEKNPEFFERHPQLLEELKINHKVYGSVSLVERQILNLRDRTETLQQRLNEMVINAQDNSELLVKCSEIAVRMVELQTKQQIVDYLKEQLIKYFDINDCQVWLCNNPENLEGVNVSDVDTLRKLTDIQFIQNDPICGRVTESISQLFKVEDNLQSYALIPLGDGAEVGLIALGSEDVGLFTADMGTLFLRFIGDIFHACLVK</sequence>
<dbReference type="Gene3D" id="3.30.450.40">
    <property type="match status" value="1"/>
</dbReference>